<dbReference type="GO" id="GO:0016491">
    <property type="term" value="F:oxidoreductase activity"/>
    <property type="evidence" value="ECO:0007669"/>
    <property type="project" value="UniProtKB-KW"/>
</dbReference>
<dbReference type="PROSITE" id="PS51387">
    <property type="entry name" value="FAD_PCMH"/>
    <property type="match status" value="1"/>
</dbReference>
<evidence type="ECO:0000313" key="6">
    <source>
        <dbReference type="Proteomes" id="UP001143330"/>
    </source>
</evidence>
<dbReference type="Gene3D" id="3.30.43.10">
    <property type="entry name" value="Uridine Diphospho-n-acetylenolpyruvylglucosamine Reductase, domain 2"/>
    <property type="match status" value="1"/>
</dbReference>
<dbReference type="AlphaFoldDB" id="A0A9W6K044"/>
<dbReference type="PANTHER" id="PTHR42659:SF2">
    <property type="entry name" value="XANTHINE DEHYDROGENASE SUBUNIT C-RELATED"/>
    <property type="match status" value="1"/>
</dbReference>
<keyword evidence="6" id="KW-1185">Reference proteome</keyword>
<evidence type="ECO:0000256" key="2">
    <source>
        <dbReference type="ARBA" id="ARBA00022827"/>
    </source>
</evidence>
<dbReference type="InterPro" id="IPR036318">
    <property type="entry name" value="FAD-bd_PCMH-like_sf"/>
</dbReference>
<dbReference type="FunFam" id="3.30.465.10:FF:000017">
    <property type="entry name" value="Xanthine dehydrogenase, FAD binding subunit"/>
    <property type="match status" value="1"/>
</dbReference>
<sequence>MFAFAYHRPSELADALAALAASEEAKPLAGGQTLIPTLKQRLASPSDLVDLSGVTALKGITLHDDALVIGAMARHVEVATSPVVVAHLPALAALAGLIGDPAVRNRGTLGGSIANNDPSADYPAACLALAATIVTDRRELLAAAFFTGLFETALQPGEIVTAVRFPLGGEGTYEKYPNPASRYAMAGVFVWRGGDEIRVAVTGASQGGVFRWAEAEAALAAEFSPAALDGLKPEADDMIADIHGSGAYRAQLVAVMARRAVARLAAAR</sequence>
<dbReference type="SUPFAM" id="SSF56176">
    <property type="entry name" value="FAD-binding/transporter-associated domain-like"/>
    <property type="match status" value="1"/>
</dbReference>
<keyword evidence="2" id="KW-0274">FAD</keyword>
<evidence type="ECO:0000256" key="1">
    <source>
        <dbReference type="ARBA" id="ARBA00022630"/>
    </source>
</evidence>
<keyword evidence="3" id="KW-0560">Oxidoreductase</keyword>
<evidence type="ECO:0000259" key="4">
    <source>
        <dbReference type="PROSITE" id="PS51387"/>
    </source>
</evidence>
<accession>A0A9W6K044</accession>
<feature type="domain" description="FAD-binding PCMH-type" evidence="4">
    <location>
        <begin position="1"/>
        <end position="170"/>
    </location>
</feature>
<dbReference type="SMART" id="SM01092">
    <property type="entry name" value="CO_deh_flav_C"/>
    <property type="match status" value="1"/>
</dbReference>
<organism evidence="5 6">
    <name type="scientific">Ancylobacter defluvii</name>
    <dbReference type="NCBI Taxonomy" id="1282440"/>
    <lineage>
        <taxon>Bacteria</taxon>
        <taxon>Pseudomonadati</taxon>
        <taxon>Pseudomonadota</taxon>
        <taxon>Alphaproteobacteria</taxon>
        <taxon>Hyphomicrobiales</taxon>
        <taxon>Xanthobacteraceae</taxon>
        <taxon>Ancylobacter</taxon>
    </lineage>
</organism>
<evidence type="ECO:0000313" key="5">
    <source>
        <dbReference type="EMBL" id="GLK86452.1"/>
    </source>
</evidence>
<keyword evidence="1" id="KW-0285">Flavoprotein</keyword>
<dbReference type="Gene3D" id="3.30.390.50">
    <property type="entry name" value="CO dehydrogenase flavoprotein, C-terminal domain"/>
    <property type="match status" value="1"/>
</dbReference>
<dbReference type="InterPro" id="IPR016166">
    <property type="entry name" value="FAD-bd_PCMH"/>
</dbReference>
<dbReference type="InterPro" id="IPR036683">
    <property type="entry name" value="CO_DH_flav_C_dom_sf"/>
</dbReference>
<dbReference type="Proteomes" id="UP001143330">
    <property type="component" value="Unassembled WGS sequence"/>
</dbReference>
<dbReference type="InterPro" id="IPR002346">
    <property type="entry name" value="Mopterin_DH_FAD-bd"/>
</dbReference>
<reference evidence="5" key="1">
    <citation type="journal article" date="2014" name="Int. J. Syst. Evol. Microbiol.">
        <title>Complete genome sequence of Corynebacterium casei LMG S-19264T (=DSM 44701T), isolated from a smear-ripened cheese.</title>
        <authorList>
            <consortium name="US DOE Joint Genome Institute (JGI-PGF)"/>
            <person name="Walter F."/>
            <person name="Albersmeier A."/>
            <person name="Kalinowski J."/>
            <person name="Ruckert C."/>
        </authorList>
    </citation>
    <scope>NUCLEOTIDE SEQUENCE</scope>
    <source>
        <strain evidence="5">VKM B-2789</strain>
    </source>
</reference>
<name>A0A9W6K044_9HYPH</name>
<reference evidence="5" key="2">
    <citation type="submission" date="2023-01" db="EMBL/GenBank/DDBJ databases">
        <authorList>
            <person name="Sun Q."/>
            <person name="Evtushenko L."/>
        </authorList>
    </citation>
    <scope>NUCLEOTIDE SEQUENCE</scope>
    <source>
        <strain evidence="5">VKM B-2789</strain>
    </source>
</reference>
<dbReference type="EMBL" id="BSFM01000021">
    <property type="protein sequence ID" value="GLK86452.1"/>
    <property type="molecule type" value="Genomic_DNA"/>
</dbReference>
<protein>
    <submittedName>
        <fullName evidence="5">Carbon monoxide dehydrogenase</fullName>
    </submittedName>
</protein>
<gene>
    <name evidence="5" type="ORF">GCM10017653_45220</name>
</gene>
<dbReference type="InterPro" id="IPR016169">
    <property type="entry name" value="FAD-bd_PCMH_sub2"/>
</dbReference>
<evidence type="ECO:0000256" key="3">
    <source>
        <dbReference type="ARBA" id="ARBA00023002"/>
    </source>
</evidence>
<dbReference type="SUPFAM" id="SSF55447">
    <property type="entry name" value="CO dehydrogenase flavoprotein C-terminal domain-like"/>
    <property type="match status" value="1"/>
</dbReference>
<dbReference type="InterPro" id="IPR051312">
    <property type="entry name" value="Diverse_Substr_Oxidored"/>
</dbReference>
<dbReference type="PANTHER" id="PTHR42659">
    <property type="entry name" value="XANTHINE DEHYDROGENASE SUBUNIT C-RELATED"/>
    <property type="match status" value="1"/>
</dbReference>
<dbReference type="Gene3D" id="3.30.465.10">
    <property type="match status" value="1"/>
</dbReference>
<dbReference type="RefSeq" id="WP_213363517.1">
    <property type="nucleotide sequence ID" value="NZ_BSFM01000021.1"/>
</dbReference>
<dbReference type="InterPro" id="IPR016167">
    <property type="entry name" value="FAD-bd_PCMH_sub1"/>
</dbReference>
<comment type="caution">
    <text evidence="5">The sequence shown here is derived from an EMBL/GenBank/DDBJ whole genome shotgun (WGS) entry which is preliminary data.</text>
</comment>
<proteinExistence type="predicted"/>
<dbReference type="InterPro" id="IPR005107">
    <property type="entry name" value="CO_DH_flav_C"/>
</dbReference>
<dbReference type="Pfam" id="PF00941">
    <property type="entry name" value="FAD_binding_5"/>
    <property type="match status" value="1"/>
</dbReference>
<dbReference type="GO" id="GO:0071949">
    <property type="term" value="F:FAD binding"/>
    <property type="evidence" value="ECO:0007669"/>
    <property type="project" value="InterPro"/>
</dbReference>